<organism evidence="3">
    <name type="scientific">marine metagenome</name>
    <dbReference type="NCBI Taxonomy" id="408172"/>
    <lineage>
        <taxon>unclassified sequences</taxon>
        <taxon>metagenomes</taxon>
        <taxon>ecological metagenomes</taxon>
    </lineage>
</organism>
<dbReference type="EMBL" id="UINC01043782">
    <property type="protein sequence ID" value="SVB48298.1"/>
    <property type="molecule type" value="Genomic_DNA"/>
</dbReference>
<dbReference type="PRINTS" id="PR00081">
    <property type="entry name" value="GDHRDH"/>
</dbReference>
<sequence length="102" mass="11061">MTRILITGSNSGFGRLAALSLSREGHQVIATMRTLAKGEELRSTAEDEGLSIEIRQLDVCDPDSVEACIADPLDIDVLVNNAGFEVQGAIEQIDDALMQRQF</sequence>
<reference evidence="3" key="1">
    <citation type="submission" date="2018-05" db="EMBL/GenBank/DDBJ databases">
        <authorList>
            <person name="Lanie J.A."/>
            <person name="Ng W.-L."/>
            <person name="Kazmierczak K.M."/>
            <person name="Andrzejewski T.M."/>
            <person name="Davidsen T.M."/>
            <person name="Wayne K.J."/>
            <person name="Tettelin H."/>
            <person name="Glass J.I."/>
            <person name="Rusch D."/>
            <person name="Podicherti R."/>
            <person name="Tsui H.-C.T."/>
            <person name="Winkler M.E."/>
        </authorList>
    </citation>
    <scope>NUCLEOTIDE SEQUENCE</scope>
</reference>
<accession>A0A382EC88</accession>
<evidence type="ECO:0000313" key="3">
    <source>
        <dbReference type="EMBL" id="SVB48298.1"/>
    </source>
</evidence>
<dbReference type="PANTHER" id="PTHR43976:SF16">
    <property type="entry name" value="SHORT-CHAIN DEHYDROGENASE_REDUCTASE FAMILY PROTEIN"/>
    <property type="match status" value="1"/>
</dbReference>
<evidence type="ECO:0000256" key="1">
    <source>
        <dbReference type="ARBA" id="ARBA00006484"/>
    </source>
</evidence>
<keyword evidence="2" id="KW-0560">Oxidoreductase</keyword>
<dbReference type="SUPFAM" id="SSF51735">
    <property type="entry name" value="NAD(P)-binding Rossmann-fold domains"/>
    <property type="match status" value="1"/>
</dbReference>
<protein>
    <recommendedName>
        <fullName evidence="4">Short-chain dehydrogenase/reductase SDR</fullName>
    </recommendedName>
</protein>
<name>A0A382EC88_9ZZZZ</name>
<dbReference type="PANTHER" id="PTHR43976">
    <property type="entry name" value="SHORT CHAIN DEHYDROGENASE"/>
    <property type="match status" value="1"/>
</dbReference>
<dbReference type="InterPro" id="IPR002347">
    <property type="entry name" value="SDR_fam"/>
</dbReference>
<dbReference type="InterPro" id="IPR051911">
    <property type="entry name" value="SDR_oxidoreductase"/>
</dbReference>
<dbReference type="GO" id="GO:0016491">
    <property type="term" value="F:oxidoreductase activity"/>
    <property type="evidence" value="ECO:0007669"/>
    <property type="project" value="UniProtKB-KW"/>
</dbReference>
<dbReference type="AlphaFoldDB" id="A0A382EC88"/>
<dbReference type="Pfam" id="PF00106">
    <property type="entry name" value="adh_short"/>
    <property type="match status" value="1"/>
</dbReference>
<evidence type="ECO:0000256" key="2">
    <source>
        <dbReference type="ARBA" id="ARBA00023002"/>
    </source>
</evidence>
<proteinExistence type="inferred from homology"/>
<evidence type="ECO:0008006" key="4">
    <source>
        <dbReference type="Google" id="ProtNLM"/>
    </source>
</evidence>
<dbReference type="Gene3D" id="3.40.50.720">
    <property type="entry name" value="NAD(P)-binding Rossmann-like Domain"/>
    <property type="match status" value="1"/>
</dbReference>
<feature type="non-terminal residue" evidence="3">
    <location>
        <position position="102"/>
    </location>
</feature>
<comment type="similarity">
    <text evidence="1">Belongs to the short-chain dehydrogenases/reductases (SDR) family.</text>
</comment>
<gene>
    <name evidence="3" type="ORF">METZ01_LOCUS201152</name>
</gene>
<dbReference type="InterPro" id="IPR036291">
    <property type="entry name" value="NAD(P)-bd_dom_sf"/>
</dbReference>